<dbReference type="SUPFAM" id="SSF47781">
    <property type="entry name" value="RuvA domain 2-like"/>
    <property type="match status" value="1"/>
</dbReference>
<sequence length="909" mass="102661">MSTETLPLPLPYQSQILTDILSTSALLILARGLGIRRIMCAVMKLYSGPETLVILLNTPPREEELIKEELLGMGVGRPGLRIVNNELSAKERTDLYLSGGIFSVTSRILIVDILTKRISVEKITGIIVNHAERVTETSTEAFILRIFRQENENGFIKAFSDSPEAFVTGFSPLQTTMQCLQLRTVFIWPRFHVTVRESLESRKADVVELLQPLSDNMSHIQSAIVECMEACLSELKKANRSIDVEELTIENAMFRSFDKLVRHQLDPIWHRVSSKTKQMIGDLNILRKLLSYLVTYDCVTFNSFLEMIIASNTPTSVMSQQQSPWLFTDSANAIFTLAKERVYIRKSNADEDSSGSSDNFDFPSFVEPVLEELPKWRLLSDVLYEIEHETEAINAKNIDDGDKSNVILIMAGSERTCSQLREYLTVTNHGQHDIGGSNLMLKDLLRNYFRWKGAIPNVNEKLFKKDDEGTSENAAETDEGGIKQKYHRGRPPPYKRRRVRGGSSSAASSSRPTPSTIEEETKEIVSLAGTAPTVTSPSHHSSYYNDEFDAEAFAQYFDVISPDSLVIIRPYSNDDDDRLLETVKPKFIVMYQPDIGFIRRVEVFRASNPGRNTRVYFLMYENSVEEQIYLSSIRMEKEAFEKIIREKSIMAIPLGQSAAKSISPDDAFLRTINTRVAGGRSLNYETKVIVDVREFRSSLPSILHACGMTIVPCTLQVGDYILSPRMCVERKSVSDLIGSLNSGRLYTQCEAMSMYYKEPILLIEFDQNKAFTLQGVSDLKADIGVTDLSSKLVLLTLAFPRLAIIWSSSPHATVEIFEDLKKSHEEPDAEKAMAIGVEEGEEIDSMYNVNSQDVLRALPGITSKNYKRVMTQVENLKELSEMTLEQCQKLIGDNNGKMLYEFFRNNVKD</sequence>
<dbReference type="PANTHER" id="PTHR10150">
    <property type="entry name" value="DNA REPAIR ENDONUCLEASE XPF"/>
    <property type="match status" value="1"/>
</dbReference>
<dbReference type="PANTHER" id="PTHR10150:SF0">
    <property type="entry name" value="DNA REPAIR ENDONUCLEASE XPF"/>
    <property type="match status" value="1"/>
</dbReference>
<dbReference type="GO" id="GO:0000712">
    <property type="term" value="P:resolution of meiotic recombination intermediates"/>
    <property type="evidence" value="ECO:0007669"/>
    <property type="project" value="TreeGrafter"/>
</dbReference>
<dbReference type="GO" id="GO:0000014">
    <property type="term" value="F:single-stranded DNA endodeoxyribonuclease activity"/>
    <property type="evidence" value="ECO:0007669"/>
    <property type="project" value="TreeGrafter"/>
</dbReference>
<evidence type="ECO:0000256" key="8">
    <source>
        <dbReference type="ARBA" id="ARBA00023204"/>
    </source>
</evidence>
<evidence type="ECO:0000259" key="11">
    <source>
        <dbReference type="SMART" id="SM00891"/>
    </source>
</evidence>
<dbReference type="InterPro" id="IPR006167">
    <property type="entry name" value="XPF"/>
</dbReference>
<feature type="compositionally biased region" description="Low complexity" evidence="10">
    <location>
        <begin position="501"/>
        <end position="516"/>
    </location>
</feature>
<dbReference type="SUPFAM" id="SSF52980">
    <property type="entry name" value="Restriction endonuclease-like"/>
    <property type="match status" value="1"/>
</dbReference>
<protein>
    <submittedName>
        <fullName evidence="12">8007_t:CDS:1</fullName>
    </submittedName>
</protein>
<proteinExistence type="inferred from homology"/>
<dbReference type="Gene3D" id="3.40.50.10130">
    <property type="match status" value="1"/>
</dbReference>
<evidence type="ECO:0000313" key="12">
    <source>
        <dbReference type="EMBL" id="CAG8531507.1"/>
    </source>
</evidence>
<dbReference type="EMBL" id="CAJVPJ010000503">
    <property type="protein sequence ID" value="CAG8531507.1"/>
    <property type="molecule type" value="Genomic_DNA"/>
</dbReference>
<evidence type="ECO:0000256" key="7">
    <source>
        <dbReference type="ARBA" id="ARBA00023125"/>
    </source>
</evidence>
<evidence type="ECO:0000256" key="10">
    <source>
        <dbReference type="SAM" id="MobiDB-lite"/>
    </source>
</evidence>
<accession>A0A9N9AFS5</accession>
<comment type="caution">
    <text evidence="12">The sequence shown here is derived from an EMBL/GenBank/DDBJ whole genome shotgun (WGS) entry which is preliminary data.</text>
</comment>
<keyword evidence="7" id="KW-0238">DNA-binding</keyword>
<keyword evidence="6" id="KW-0378">Hydrolase</keyword>
<dbReference type="GO" id="GO:0003684">
    <property type="term" value="F:damaged DNA binding"/>
    <property type="evidence" value="ECO:0007669"/>
    <property type="project" value="TreeGrafter"/>
</dbReference>
<keyword evidence="8" id="KW-0234">DNA repair</keyword>
<evidence type="ECO:0000256" key="2">
    <source>
        <dbReference type="ARBA" id="ARBA00010015"/>
    </source>
</evidence>
<keyword evidence="5" id="KW-0227">DNA damage</keyword>
<evidence type="ECO:0000256" key="6">
    <source>
        <dbReference type="ARBA" id="ARBA00022801"/>
    </source>
</evidence>
<dbReference type="Pfam" id="PF02732">
    <property type="entry name" value="ERCC4"/>
    <property type="match status" value="1"/>
</dbReference>
<dbReference type="OrthoDB" id="361020at2759"/>
<dbReference type="InterPro" id="IPR011335">
    <property type="entry name" value="Restrct_endonuc-II-like"/>
</dbReference>
<keyword evidence="13" id="KW-1185">Reference proteome</keyword>
<evidence type="ECO:0000313" key="13">
    <source>
        <dbReference type="Proteomes" id="UP000789572"/>
    </source>
</evidence>
<dbReference type="GO" id="GO:0000110">
    <property type="term" value="C:nucleotide-excision repair factor 1 complex"/>
    <property type="evidence" value="ECO:0007669"/>
    <property type="project" value="TreeGrafter"/>
</dbReference>
<feature type="region of interest" description="Disordered" evidence="10">
    <location>
        <begin position="466"/>
        <end position="520"/>
    </location>
</feature>
<dbReference type="AlphaFoldDB" id="A0A9N9AFS5"/>
<dbReference type="Gene3D" id="1.10.150.20">
    <property type="entry name" value="5' to 3' exonuclease, C-terminal subdomain"/>
    <property type="match status" value="1"/>
</dbReference>
<dbReference type="CDD" id="cd20078">
    <property type="entry name" value="XPF_nuclease_XPF_euk"/>
    <property type="match status" value="1"/>
</dbReference>
<feature type="compositionally biased region" description="Basic residues" evidence="10">
    <location>
        <begin position="484"/>
        <end position="500"/>
    </location>
</feature>
<comment type="subcellular location">
    <subcellularLocation>
        <location evidence="1">Nucleus</location>
    </subcellularLocation>
</comment>
<gene>
    <name evidence="12" type="ORF">POCULU_LOCUS4083</name>
</gene>
<evidence type="ECO:0000256" key="1">
    <source>
        <dbReference type="ARBA" id="ARBA00004123"/>
    </source>
</evidence>
<dbReference type="GO" id="GO:0000724">
    <property type="term" value="P:double-strand break repair via homologous recombination"/>
    <property type="evidence" value="ECO:0007669"/>
    <property type="project" value="TreeGrafter"/>
</dbReference>
<comment type="similarity">
    <text evidence="2">Belongs to the XPF family.</text>
</comment>
<dbReference type="Proteomes" id="UP000789572">
    <property type="component" value="Unassembled WGS sequence"/>
</dbReference>
<evidence type="ECO:0000256" key="9">
    <source>
        <dbReference type="ARBA" id="ARBA00023242"/>
    </source>
</evidence>
<dbReference type="NCBIfam" id="TIGR00596">
    <property type="entry name" value="rad1"/>
    <property type="match status" value="1"/>
</dbReference>
<name>A0A9N9AFS5_9GLOM</name>
<dbReference type="GO" id="GO:1901255">
    <property type="term" value="P:nucleotide-excision repair involved in interstrand cross-link repair"/>
    <property type="evidence" value="ECO:0007669"/>
    <property type="project" value="TreeGrafter"/>
</dbReference>
<dbReference type="FunFam" id="3.40.50.10130:FF:000002">
    <property type="entry name" value="DNA repair endonuclease XPF"/>
    <property type="match status" value="1"/>
</dbReference>
<dbReference type="InterPro" id="IPR006166">
    <property type="entry name" value="ERCC4_domain"/>
</dbReference>
<dbReference type="SMART" id="SM00891">
    <property type="entry name" value="ERCC4"/>
    <property type="match status" value="1"/>
</dbReference>
<reference evidence="12" key="1">
    <citation type="submission" date="2021-06" db="EMBL/GenBank/DDBJ databases">
        <authorList>
            <person name="Kallberg Y."/>
            <person name="Tangrot J."/>
            <person name="Rosling A."/>
        </authorList>
    </citation>
    <scope>NUCLEOTIDE SEQUENCE</scope>
    <source>
        <strain evidence="12">IA702</strain>
    </source>
</reference>
<evidence type="ECO:0000256" key="5">
    <source>
        <dbReference type="ARBA" id="ARBA00022763"/>
    </source>
</evidence>
<dbReference type="InterPro" id="IPR047520">
    <property type="entry name" value="XPF_nuclease"/>
</dbReference>
<evidence type="ECO:0000256" key="4">
    <source>
        <dbReference type="ARBA" id="ARBA00022759"/>
    </source>
</evidence>
<evidence type="ECO:0000256" key="3">
    <source>
        <dbReference type="ARBA" id="ARBA00022722"/>
    </source>
</evidence>
<dbReference type="GO" id="GO:0003697">
    <property type="term" value="F:single-stranded DNA binding"/>
    <property type="evidence" value="ECO:0007669"/>
    <property type="project" value="InterPro"/>
</dbReference>
<feature type="domain" description="ERCC4" evidence="11">
    <location>
        <begin position="687"/>
        <end position="767"/>
    </location>
</feature>
<dbReference type="InterPro" id="IPR010994">
    <property type="entry name" value="RuvA_2-like"/>
</dbReference>
<keyword evidence="4" id="KW-0255">Endonuclease</keyword>
<organism evidence="12 13">
    <name type="scientific">Paraglomus occultum</name>
    <dbReference type="NCBI Taxonomy" id="144539"/>
    <lineage>
        <taxon>Eukaryota</taxon>
        <taxon>Fungi</taxon>
        <taxon>Fungi incertae sedis</taxon>
        <taxon>Mucoromycota</taxon>
        <taxon>Glomeromycotina</taxon>
        <taxon>Glomeromycetes</taxon>
        <taxon>Paraglomerales</taxon>
        <taxon>Paraglomeraceae</taxon>
        <taxon>Paraglomus</taxon>
    </lineage>
</organism>
<keyword evidence="9" id="KW-0539">Nucleus</keyword>
<keyword evidence="3" id="KW-0540">Nuclease</keyword>